<sequence>MSTKPTTTDFEWTELDQRAVDTVRVLAADAVQKVGNGHPGTAMSLAPAAYVLYQKLMRHDPADAQWTGRDRFVLSAGHSSLTQYIQLYLAGYGLELSDLEAFRTWGSKTPGHPEYGHTTGVETTTGPLGQGVANAVGMAMAARYERGLYDPEAAAGTSPFDHTVWVIAGDGCLQEGVAAEASSLAGHQKLGNLVLLWDDNHISIEGDTETAVSEDTIKRYESYGWHVQRVAQLPNGDLDPAGLYRALKAAQAETERPSFIAARSIIAWPAPNAQNTEASHGSALGADEVAATKRVLGFDPEKSFEVGDEVLAHTRRALDRGRETRGEWEKAFAAWRTANPERAATFDRVRAGELPAGWEEHLPVFETGKAVATRAASGKVLQALGGIIPELWGGSADLAGSNNTTIDKTSSFLPRGNPLPEADPYGRTVHFGIREHAMGSTMNGIALHGNTRVYGGTFLVFSDYMRPAVRLAALMRVPVTYVWTHDSIGLGEDGPTHQPVEHLAALRAIPGLNVVRPADANETVTAWAEILRRHDKGAPHGLALSRQGLPTYDANPDAARGGYVLFEAEDADGRSVTPQVVLIGTGSEVQLAVEAREKLQAEGVAARVVSMPSVEWFEEQDQGYRDAVLPPSVKARVAVEAGIGLSWHRFVGDAGRIVSLEHFGASADAKVLFREFGFTADAVASAARESLAAVAR</sequence>
<feature type="domain" description="Transketolase-like pyrimidine-binding" evidence="11">
    <location>
        <begin position="371"/>
        <end position="551"/>
    </location>
</feature>
<evidence type="ECO:0000256" key="2">
    <source>
        <dbReference type="ARBA" id="ARBA00011738"/>
    </source>
</evidence>
<evidence type="ECO:0000256" key="4">
    <source>
        <dbReference type="ARBA" id="ARBA00022679"/>
    </source>
</evidence>
<dbReference type="InterPro" id="IPR009014">
    <property type="entry name" value="Transketo_C/PFOR_II"/>
</dbReference>
<proteinExistence type="inferred from homology"/>
<dbReference type="PROSITE" id="PS00802">
    <property type="entry name" value="TRANSKETOLASE_2"/>
    <property type="match status" value="1"/>
</dbReference>
<comment type="caution">
    <text evidence="12">The sequence shown here is derived from an EMBL/GenBank/DDBJ whole genome shotgun (WGS) entry which is preliminary data.</text>
</comment>
<dbReference type="Pfam" id="PF00456">
    <property type="entry name" value="Transketolase_N"/>
    <property type="match status" value="1"/>
</dbReference>
<dbReference type="Gene3D" id="3.40.50.970">
    <property type="match status" value="2"/>
</dbReference>
<keyword evidence="6 10" id="KW-0460">Magnesium</keyword>
<gene>
    <name evidence="12" type="primary">tkt</name>
    <name evidence="12" type="ORF">GCM10009654_22190</name>
</gene>
<keyword evidence="10" id="KW-0106">Calcium</keyword>
<dbReference type="RefSeq" id="WP_344273847.1">
    <property type="nucleotide sequence ID" value="NZ_BAAAKV010000016.1"/>
</dbReference>
<dbReference type="InterPro" id="IPR049557">
    <property type="entry name" value="Transketolase_CS"/>
</dbReference>
<dbReference type="Pfam" id="PF22613">
    <property type="entry name" value="Transketolase_C_1"/>
    <property type="match status" value="1"/>
</dbReference>
<dbReference type="PANTHER" id="PTHR43522:SF2">
    <property type="entry name" value="TRANSKETOLASE 1-RELATED"/>
    <property type="match status" value="1"/>
</dbReference>
<dbReference type="SMART" id="SM00861">
    <property type="entry name" value="Transket_pyr"/>
    <property type="match status" value="1"/>
</dbReference>
<evidence type="ECO:0000256" key="7">
    <source>
        <dbReference type="ARBA" id="ARBA00023052"/>
    </source>
</evidence>
<dbReference type="InterPro" id="IPR005478">
    <property type="entry name" value="Transketolase_bac-like"/>
</dbReference>
<dbReference type="EC" id="2.2.1.1" evidence="3 9"/>
<dbReference type="CDD" id="cd07033">
    <property type="entry name" value="TPP_PYR_DXS_TK_like"/>
    <property type="match status" value="1"/>
</dbReference>
<reference evidence="13" key="1">
    <citation type="journal article" date="2019" name="Int. J. Syst. Evol. Microbiol.">
        <title>The Global Catalogue of Microorganisms (GCM) 10K type strain sequencing project: providing services to taxonomists for standard genome sequencing and annotation.</title>
        <authorList>
            <consortium name="The Broad Institute Genomics Platform"/>
            <consortium name="The Broad Institute Genome Sequencing Center for Infectious Disease"/>
            <person name="Wu L."/>
            <person name="Ma J."/>
        </authorList>
    </citation>
    <scope>NUCLEOTIDE SEQUENCE [LARGE SCALE GENOMIC DNA]</scope>
    <source>
        <strain evidence="13">JCM 12696</strain>
    </source>
</reference>
<comment type="function">
    <text evidence="10">Catalyzes the transfer of a two-carbon ketol group from a ketose donor to an aldose acceptor, via a covalent intermediate with the cofactor thiamine pyrophosphate.</text>
</comment>
<evidence type="ECO:0000256" key="9">
    <source>
        <dbReference type="NCBIfam" id="TIGR00232"/>
    </source>
</evidence>
<comment type="cofactor">
    <cofactor evidence="10">
        <name>thiamine diphosphate</name>
        <dbReference type="ChEBI" id="CHEBI:58937"/>
    </cofactor>
    <text evidence="10">Binds 1 thiamine pyrophosphate per subunit.</text>
</comment>
<evidence type="ECO:0000256" key="1">
    <source>
        <dbReference type="ARBA" id="ARBA00007131"/>
    </source>
</evidence>
<evidence type="ECO:0000259" key="11">
    <source>
        <dbReference type="SMART" id="SM00861"/>
    </source>
</evidence>
<dbReference type="SUPFAM" id="SSF52922">
    <property type="entry name" value="TK C-terminal domain-like"/>
    <property type="match status" value="1"/>
</dbReference>
<organism evidence="12 13">
    <name type="scientific">Streptomyces hebeiensis</name>
    <dbReference type="NCBI Taxonomy" id="229486"/>
    <lineage>
        <taxon>Bacteria</taxon>
        <taxon>Bacillati</taxon>
        <taxon>Actinomycetota</taxon>
        <taxon>Actinomycetes</taxon>
        <taxon>Kitasatosporales</taxon>
        <taxon>Streptomycetaceae</taxon>
        <taxon>Streptomyces</taxon>
    </lineage>
</organism>
<comment type="subunit">
    <text evidence="2 10">Homodimer.</text>
</comment>
<comment type="catalytic activity">
    <reaction evidence="8 10">
        <text>D-sedoheptulose 7-phosphate + D-glyceraldehyde 3-phosphate = aldehydo-D-ribose 5-phosphate + D-xylulose 5-phosphate</text>
        <dbReference type="Rhea" id="RHEA:10508"/>
        <dbReference type="ChEBI" id="CHEBI:57483"/>
        <dbReference type="ChEBI" id="CHEBI:57737"/>
        <dbReference type="ChEBI" id="CHEBI:58273"/>
        <dbReference type="ChEBI" id="CHEBI:59776"/>
        <dbReference type="EC" id="2.2.1.1"/>
    </reaction>
</comment>
<dbReference type="Gene3D" id="3.40.50.920">
    <property type="match status" value="1"/>
</dbReference>
<evidence type="ECO:0000256" key="6">
    <source>
        <dbReference type="ARBA" id="ARBA00022842"/>
    </source>
</evidence>
<dbReference type="Proteomes" id="UP001501371">
    <property type="component" value="Unassembled WGS sequence"/>
</dbReference>
<dbReference type="NCBIfam" id="TIGR00232">
    <property type="entry name" value="tktlase_bact"/>
    <property type="match status" value="1"/>
</dbReference>
<dbReference type="PANTHER" id="PTHR43522">
    <property type="entry name" value="TRANSKETOLASE"/>
    <property type="match status" value="1"/>
</dbReference>
<dbReference type="Pfam" id="PF02779">
    <property type="entry name" value="Transket_pyr"/>
    <property type="match status" value="1"/>
</dbReference>
<dbReference type="PROSITE" id="PS00801">
    <property type="entry name" value="TRANSKETOLASE_1"/>
    <property type="match status" value="1"/>
</dbReference>
<evidence type="ECO:0000256" key="3">
    <source>
        <dbReference type="ARBA" id="ARBA00013152"/>
    </source>
</evidence>
<evidence type="ECO:0000256" key="8">
    <source>
        <dbReference type="ARBA" id="ARBA00049473"/>
    </source>
</evidence>
<evidence type="ECO:0000256" key="10">
    <source>
        <dbReference type="RuleBase" id="RU004996"/>
    </source>
</evidence>
<dbReference type="EMBL" id="BAAAKV010000016">
    <property type="protein sequence ID" value="GAA1164872.1"/>
    <property type="molecule type" value="Genomic_DNA"/>
</dbReference>
<keyword evidence="7 10" id="KW-0786">Thiamine pyrophosphate</keyword>
<dbReference type="CDD" id="cd02012">
    <property type="entry name" value="TPP_TK"/>
    <property type="match status" value="1"/>
</dbReference>
<dbReference type="SUPFAM" id="SSF52518">
    <property type="entry name" value="Thiamin diphosphate-binding fold (THDP-binding)"/>
    <property type="match status" value="2"/>
</dbReference>
<keyword evidence="5 10" id="KW-0479">Metal-binding</keyword>
<dbReference type="InterPro" id="IPR033247">
    <property type="entry name" value="Transketolase_fam"/>
</dbReference>
<accession>A0ABP4FE19</accession>
<comment type="similarity">
    <text evidence="1 10">Belongs to the transketolase family.</text>
</comment>
<dbReference type="InterPro" id="IPR020826">
    <property type="entry name" value="Transketolase_BS"/>
</dbReference>
<keyword evidence="4 10" id="KW-0808">Transferase</keyword>
<protein>
    <recommendedName>
        <fullName evidence="3 9">Transketolase</fullName>
        <ecNumber evidence="3 9">2.2.1.1</ecNumber>
    </recommendedName>
</protein>
<dbReference type="InterPro" id="IPR005474">
    <property type="entry name" value="Transketolase_N"/>
</dbReference>
<evidence type="ECO:0000313" key="13">
    <source>
        <dbReference type="Proteomes" id="UP001501371"/>
    </source>
</evidence>
<evidence type="ECO:0000256" key="5">
    <source>
        <dbReference type="ARBA" id="ARBA00022723"/>
    </source>
</evidence>
<comment type="cofactor">
    <cofactor evidence="10">
        <name>Mg(2+)</name>
        <dbReference type="ChEBI" id="CHEBI:18420"/>
    </cofactor>
    <cofactor evidence="10">
        <name>Ca(2+)</name>
        <dbReference type="ChEBI" id="CHEBI:29108"/>
    </cofactor>
    <cofactor evidence="10">
        <name>Mn(2+)</name>
        <dbReference type="ChEBI" id="CHEBI:29035"/>
    </cofactor>
    <cofactor evidence="10">
        <name>Co(2+)</name>
        <dbReference type="ChEBI" id="CHEBI:48828"/>
    </cofactor>
    <text evidence="10">Binds 1 Mg(2+) ion per subunit. Can also utilize other divalent metal cations, such as Ca(2+), Mn(2+) and Co(2+).</text>
</comment>
<evidence type="ECO:0000313" key="12">
    <source>
        <dbReference type="EMBL" id="GAA1164872.1"/>
    </source>
</evidence>
<dbReference type="InterPro" id="IPR029061">
    <property type="entry name" value="THDP-binding"/>
</dbReference>
<keyword evidence="13" id="KW-1185">Reference proteome</keyword>
<dbReference type="InterPro" id="IPR005475">
    <property type="entry name" value="Transketolase-like_Pyr-bd"/>
</dbReference>
<dbReference type="InterPro" id="IPR055152">
    <property type="entry name" value="Transketolase-like_C_2"/>
</dbReference>
<name>A0ABP4FE19_9ACTN</name>